<keyword evidence="2" id="KW-0862">Zinc</keyword>
<feature type="binding site" evidence="2">
    <location>
        <position position="18"/>
    </location>
    <ligand>
        <name>Zn(2+)</name>
        <dbReference type="ChEBI" id="CHEBI:29105"/>
    </ligand>
</feature>
<dbReference type="GO" id="GO:0006355">
    <property type="term" value="P:regulation of DNA-templated transcription"/>
    <property type="evidence" value="ECO:0007669"/>
    <property type="project" value="UniProtKB-UniRule"/>
</dbReference>
<dbReference type="PANTHER" id="PTHR40704">
    <property type="entry name" value="TRANSCRIPTION ELONGATION FACTOR SPT4"/>
    <property type="match status" value="1"/>
</dbReference>
<dbReference type="InterPro" id="IPR007178">
    <property type="entry name" value="Spt4_arch"/>
</dbReference>
<dbReference type="KEGG" id="mol:YLM1_0981"/>
<comment type="function">
    <text evidence="2">Stimulates transcription elongation.</text>
</comment>
<dbReference type="STRING" id="294671.YLM1_0981"/>
<dbReference type="EMBL" id="CP014265">
    <property type="protein sequence ID" value="AMK15538.1"/>
    <property type="molecule type" value="Genomic_DNA"/>
</dbReference>
<dbReference type="PANTHER" id="PTHR40704:SF1">
    <property type="entry name" value="TRANSCRIPTION ELONGATION FACTOR SPT4"/>
    <property type="match status" value="1"/>
</dbReference>
<evidence type="ECO:0000313" key="5">
    <source>
        <dbReference type="EMBL" id="SFL73404.1"/>
    </source>
</evidence>
<reference evidence="6" key="2">
    <citation type="submission" date="2016-02" db="EMBL/GenBank/DDBJ databases">
        <title>The draft genome sequence of the rumen methanogen Methanobrevibacter olleyae YLM1.</title>
        <authorList>
            <consortium name="New Zealand Agricultural Greenhouse Gas Research Centre/Pastoral Greenhouse Gas Research Consortium"/>
            <person name="Kelly W.J."/>
            <person name="Li D."/>
            <person name="Lambie S.C."/>
            <person name="Attwood G.T."/>
            <person name="Altermann E."/>
            <person name="Leahy S.C."/>
        </authorList>
    </citation>
    <scope>NUCLEOTIDE SEQUENCE [LARGE SCALE GENOMIC DNA]</scope>
    <source>
        <strain evidence="6">YLM1</strain>
    </source>
</reference>
<evidence type="ECO:0000313" key="7">
    <source>
        <dbReference type="Proteomes" id="UP000183442"/>
    </source>
</evidence>
<accession>A0A126R0D5</accession>
<evidence type="ECO:0000259" key="3">
    <source>
        <dbReference type="SMART" id="SM01389"/>
    </source>
</evidence>
<organism evidence="4 6">
    <name type="scientific">Methanobrevibacter olleyae</name>
    <dbReference type="NCBI Taxonomy" id="294671"/>
    <lineage>
        <taxon>Archaea</taxon>
        <taxon>Methanobacteriati</taxon>
        <taxon>Methanobacteriota</taxon>
        <taxon>Methanomada group</taxon>
        <taxon>Methanobacteria</taxon>
        <taxon>Methanobacteriales</taxon>
        <taxon>Methanobacteriaceae</taxon>
        <taxon>Methanobrevibacter</taxon>
    </lineage>
</organism>
<reference evidence="5" key="3">
    <citation type="submission" date="2016-10" db="EMBL/GenBank/DDBJ databases">
        <authorList>
            <person name="de Groot N.N."/>
        </authorList>
    </citation>
    <scope>NUCLEOTIDE SEQUENCE [LARGE SCALE GENOMIC DNA]</scope>
    <source>
        <strain evidence="5">DSM 16632</strain>
    </source>
</reference>
<dbReference type="GO" id="GO:0000428">
    <property type="term" value="C:DNA-directed RNA polymerase complex"/>
    <property type="evidence" value="ECO:0007669"/>
    <property type="project" value="UniProtKB-KW"/>
</dbReference>
<comment type="similarity">
    <text evidence="2">Belongs to the archaeal Spt4 family.</text>
</comment>
<dbReference type="InterPro" id="IPR029040">
    <property type="entry name" value="RPABC4/Spt4"/>
</dbReference>
<dbReference type="Gene3D" id="2.20.28.90">
    <property type="match status" value="1"/>
</dbReference>
<dbReference type="InterPro" id="IPR022800">
    <property type="entry name" value="Spt4/RpoE2_Znf"/>
</dbReference>
<dbReference type="Proteomes" id="UP000183442">
    <property type="component" value="Unassembled WGS sequence"/>
</dbReference>
<dbReference type="Pfam" id="PF06093">
    <property type="entry name" value="Spt4"/>
    <property type="match status" value="1"/>
</dbReference>
<gene>
    <name evidence="2" type="primary">spt4</name>
    <name evidence="5" type="ORF">SAMN02910297_01630</name>
    <name evidence="4" type="ORF">YLM1_0981</name>
</gene>
<reference evidence="4 6" key="1">
    <citation type="journal article" date="2016" name="Genome Announc.">
        <title>Draft Genome Sequence of the Rumen Methanogen Methanobrevibacter olleyae YLM1.</title>
        <authorList>
            <person name="Kelly W.J."/>
            <person name="Li D."/>
            <person name="Lambie S.C."/>
            <person name="Cox F."/>
            <person name="Attwood G.T."/>
            <person name="Altermann E."/>
            <person name="Leahy S.C."/>
        </authorList>
    </citation>
    <scope>NUCLEOTIDE SEQUENCE [LARGE SCALE GENOMIC DNA]</scope>
    <source>
        <strain evidence="4 6">YLM1</strain>
    </source>
</reference>
<proteinExistence type="inferred from homology"/>
<dbReference type="HAMAP" id="MF_00949">
    <property type="entry name" value="Spt4_arch"/>
    <property type="match status" value="1"/>
</dbReference>
<keyword evidence="1 2" id="KW-0804">Transcription</keyword>
<feature type="binding site" evidence="2">
    <location>
        <position position="6"/>
    </location>
    <ligand>
        <name>Zn(2+)</name>
        <dbReference type="ChEBI" id="CHEBI:29105"/>
    </ligand>
</feature>
<keyword evidence="2" id="KW-0805">Transcription regulation</keyword>
<dbReference type="AlphaFoldDB" id="A0A126R0D5"/>
<dbReference type="SUPFAM" id="SSF63393">
    <property type="entry name" value="RNA polymerase subunits"/>
    <property type="match status" value="1"/>
</dbReference>
<dbReference type="EMBL" id="FOTL01000032">
    <property type="protein sequence ID" value="SFL73404.1"/>
    <property type="molecule type" value="Genomic_DNA"/>
</dbReference>
<reference evidence="7" key="4">
    <citation type="submission" date="2016-10" db="EMBL/GenBank/DDBJ databases">
        <authorList>
            <person name="Varghese N."/>
        </authorList>
    </citation>
    <scope>NUCLEOTIDE SEQUENCE [LARGE SCALE GENOMIC DNA]</scope>
    <source>
        <strain evidence="7">DSM 16632</strain>
    </source>
</reference>
<evidence type="ECO:0000256" key="1">
    <source>
        <dbReference type="ARBA" id="ARBA00023163"/>
    </source>
</evidence>
<keyword evidence="4" id="KW-0240">DNA-directed RNA polymerase</keyword>
<dbReference type="InterPro" id="IPR038589">
    <property type="entry name" value="Spt4_dom_sf"/>
</dbReference>
<comment type="subunit">
    <text evidence="2">Heterodimer composed of Spt4 and Spt5.</text>
</comment>
<evidence type="ECO:0000313" key="6">
    <source>
        <dbReference type="Proteomes" id="UP000066376"/>
    </source>
</evidence>
<evidence type="ECO:0000256" key="2">
    <source>
        <dbReference type="HAMAP-Rule" id="MF_00949"/>
    </source>
</evidence>
<dbReference type="PATRIC" id="fig|294671.3.peg.1028"/>
<sequence length="60" mass="6633">MVLKACTHCSLLSEKEQCPECKNPTSSNWSGLLIVTDPKDSNVARELGIDKPGEYALRVR</sequence>
<protein>
    <recommendedName>
        <fullName evidence="2">Transcription elongation factor Spt4</fullName>
    </recommendedName>
</protein>
<feature type="binding site" evidence="2">
    <location>
        <position position="21"/>
    </location>
    <ligand>
        <name>Zn(2+)</name>
        <dbReference type="ChEBI" id="CHEBI:29105"/>
    </ligand>
</feature>
<dbReference type="OrthoDB" id="275101at2157"/>
<keyword evidence="6" id="KW-1185">Reference proteome</keyword>
<dbReference type="RefSeq" id="WP_067146861.1">
    <property type="nucleotide sequence ID" value="NZ_CP014265.1"/>
</dbReference>
<dbReference type="NCBIfam" id="NF041664">
    <property type="entry name" value="RNAP_arch_Epp"/>
    <property type="match status" value="1"/>
</dbReference>
<feature type="binding site" evidence="2">
    <location>
        <position position="9"/>
    </location>
    <ligand>
        <name>Zn(2+)</name>
        <dbReference type="ChEBI" id="CHEBI:29105"/>
    </ligand>
</feature>
<name>A0A126R0D5_METOL</name>
<dbReference type="SMART" id="SM01389">
    <property type="entry name" value="Spt4"/>
    <property type="match status" value="1"/>
</dbReference>
<dbReference type="GeneID" id="28489281"/>
<feature type="domain" description="Spt4/RpoE2 zinc finger" evidence="3">
    <location>
        <begin position="3"/>
        <end position="60"/>
    </location>
</feature>
<keyword evidence="2" id="KW-0479">Metal-binding</keyword>
<dbReference type="GO" id="GO:0008270">
    <property type="term" value="F:zinc ion binding"/>
    <property type="evidence" value="ECO:0007669"/>
    <property type="project" value="UniProtKB-UniRule"/>
</dbReference>
<dbReference type="Proteomes" id="UP000066376">
    <property type="component" value="Chromosome"/>
</dbReference>
<evidence type="ECO:0000313" key="4">
    <source>
        <dbReference type="EMBL" id="AMK15538.1"/>
    </source>
</evidence>